<feature type="transmembrane region" description="Helical" evidence="1">
    <location>
        <begin position="115"/>
        <end position="137"/>
    </location>
</feature>
<dbReference type="PATRIC" id="fig|1365250.3.peg.2310"/>
<proteinExistence type="predicted"/>
<keyword evidence="1" id="KW-0812">Transmembrane</keyword>
<protein>
    <submittedName>
        <fullName evidence="2">Uncharacterized protein</fullName>
    </submittedName>
</protein>
<dbReference type="Proteomes" id="UP000076643">
    <property type="component" value="Unassembled WGS sequence"/>
</dbReference>
<keyword evidence="1" id="KW-0472">Membrane</keyword>
<reference evidence="2 3" key="1">
    <citation type="submission" date="2013-07" db="EMBL/GenBank/DDBJ databases">
        <title>Comparative Genomic and Metabolomic Analysis of Twelve Strains of Pseudoalteromonas luteoviolacea.</title>
        <authorList>
            <person name="Vynne N.G."/>
            <person name="Mansson M."/>
            <person name="Gram L."/>
        </authorList>
    </citation>
    <scope>NUCLEOTIDE SEQUENCE [LARGE SCALE GENOMIC DNA]</scope>
    <source>
        <strain evidence="2 3">DSM 6061</strain>
    </source>
</reference>
<evidence type="ECO:0000313" key="3">
    <source>
        <dbReference type="Proteomes" id="UP000076643"/>
    </source>
</evidence>
<dbReference type="AlphaFoldDB" id="A0A161ZYB4"/>
<evidence type="ECO:0000313" key="2">
    <source>
        <dbReference type="EMBL" id="KZN38781.1"/>
    </source>
</evidence>
<feature type="transmembrane region" description="Helical" evidence="1">
    <location>
        <begin position="63"/>
        <end position="83"/>
    </location>
</feature>
<sequence length="188" mass="21584">MDIVSNFPVDINHLINSTIWVLLLFSVIASGKSPTVRWIVSCILIARTLDVIVYPWSLTTGSWFYIIISLQDLALLLAILFRFQITNNLSNNNIWIISSFSRKCAREFKLTSNEIMYILILSMSIFINIASLIERGIRKLTEYNPMFIYNAFEPSKWVLTLLSVMAICSLTIDALRGYYADKRVEKVS</sequence>
<keyword evidence="1" id="KW-1133">Transmembrane helix</keyword>
<feature type="transmembrane region" description="Helical" evidence="1">
    <location>
        <begin position="38"/>
        <end position="57"/>
    </location>
</feature>
<accession>A0A161ZYB4</accession>
<dbReference type="EMBL" id="AUYB01000101">
    <property type="protein sequence ID" value="KZN38781.1"/>
    <property type="molecule type" value="Genomic_DNA"/>
</dbReference>
<feature type="transmembrane region" description="Helical" evidence="1">
    <location>
        <begin position="157"/>
        <end position="179"/>
    </location>
</feature>
<organism evidence="2 3">
    <name type="scientific">Pseudoalteromonas luteoviolacea DSM 6061</name>
    <dbReference type="NCBI Taxonomy" id="1365250"/>
    <lineage>
        <taxon>Bacteria</taxon>
        <taxon>Pseudomonadati</taxon>
        <taxon>Pseudomonadota</taxon>
        <taxon>Gammaproteobacteria</taxon>
        <taxon>Alteromonadales</taxon>
        <taxon>Pseudoalteromonadaceae</taxon>
        <taxon>Pseudoalteromonas</taxon>
    </lineage>
</organism>
<comment type="caution">
    <text evidence="2">The sequence shown here is derived from an EMBL/GenBank/DDBJ whole genome shotgun (WGS) entry which is preliminary data.</text>
</comment>
<keyword evidence="3" id="KW-1185">Reference proteome</keyword>
<evidence type="ECO:0000256" key="1">
    <source>
        <dbReference type="SAM" id="Phobius"/>
    </source>
</evidence>
<name>A0A161ZYB4_9GAMM</name>
<feature type="transmembrane region" description="Helical" evidence="1">
    <location>
        <begin position="14"/>
        <end position="31"/>
    </location>
</feature>
<gene>
    <name evidence="2" type="ORF">N475_15395</name>
</gene>